<sequence>MRHRLSRVHDTDNRAWELIGTYAIPRALPAFPPGAPLRRPVRLAPGRYGCGDHRDTPSAQGALVSGERAAAAVLSDLVAA</sequence>
<protein>
    <recommendedName>
        <fullName evidence="3">Amine oxidase domain-containing protein</fullName>
    </recommendedName>
</protein>
<dbReference type="RefSeq" id="WP_285454132.1">
    <property type="nucleotide sequence ID" value="NZ_CP127173.1"/>
</dbReference>
<evidence type="ECO:0000313" key="1">
    <source>
        <dbReference type="EMBL" id="WIV56928.1"/>
    </source>
</evidence>
<dbReference type="EMBL" id="CP127173">
    <property type="protein sequence ID" value="WIV56928.1"/>
    <property type="molecule type" value="Genomic_DNA"/>
</dbReference>
<organism evidence="1 2">
    <name type="scientific">Amycolatopsis nalaikhensis</name>
    <dbReference type="NCBI Taxonomy" id="715472"/>
    <lineage>
        <taxon>Bacteria</taxon>
        <taxon>Bacillati</taxon>
        <taxon>Actinomycetota</taxon>
        <taxon>Actinomycetes</taxon>
        <taxon>Pseudonocardiales</taxon>
        <taxon>Pseudonocardiaceae</taxon>
        <taxon>Amycolatopsis</taxon>
    </lineage>
</organism>
<evidence type="ECO:0008006" key="3">
    <source>
        <dbReference type="Google" id="ProtNLM"/>
    </source>
</evidence>
<proteinExistence type="predicted"/>
<keyword evidence="2" id="KW-1185">Reference proteome</keyword>
<evidence type="ECO:0000313" key="2">
    <source>
        <dbReference type="Proteomes" id="UP001227101"/>
    </source>
</evidence>
<gene>
    <name evidence="1" type="ORF">QP939_50620</name>
</gene>
<reference evidence="1 2" key="1">
    <citation type="submission" date="2023-06" db="EMBL/GenBank/DDBJ databases">
        <authorList>
            <person name="Oyuntsetseg B."/>
            <person name="Kim S.B."/>
        </authorList>
    </citation>
    <scope>NUCLEOTIDE SEQUENCE [LARGE SCALE GENOMIC DNA]</scope>
    <source>
        <strain evidence="1 2">2-2</strain>
    </source>
</reference>
<accession>A0ABY8XMT4</accession>
<dbReference type="Proteomes" id="UP001227101">
    <property type="component" value="Chromosome"/>
</dbReference>
<name>A0ABY8XMT4_9PSEU</name>